<proteinExistence type="predicted"/>
<name>A0ABD3KR85_EUCGL</name>
<dbReference type="EMBL" id="JBJKBG010000004">
    <property type="protein sequence ID" value="KAL3742270.1"/>
    <property type="molecule type" value="Genomic_DNA"/>
</dbReference>
<gene>
    <name evidence="5" type="ORF">ACJRO7_017707</name>
</gene>
<organism evidence="5 6">
    <name type="scientific">Eucalyptus globulus</name>
    <name type="common">Tasmanian blue gum</name>
    <dbReference type="NCBI Taxonomy" id="34317"/>
    <lineage>
        <taxon>Eukaryota</taxon>
        <taxon>Viridiplantae</taxon>
        <taxon>Streptophyta</taxon>
        <taxon>Embryophyta</taxon>
        <taxon>Tracheophyta</taxon>
        <taxon>Spermatophyta</taxon>
        <taxon>Magnoliopsida</taxon>
        <taxon>eudicotyledons</taxon>
        <taxon>Gunneridae</taxon>
        <taxon>Pentapetalae</taxon>
        <taxon>rosids</taxon>
        <taxon>malvids</taxon>
        <taxon>Myrtales</taxon>
        <taxon>Myrtaceae</taxon>
        <taxon>Myrtoideae</taxon>
        <taxon>Eucalypteae</taxon>
        <taxon>Eucalyptus</taxon>
    </lineage>
</organism>
<keyword evidence="6" id="KW-1185">Reference proteome</keyword>
<feature type="signal peptide" evidence="3">
    <location>
        <begin position="1"/>
        <end position="19"/>
    </location>
</feature>
<reference evidence="5 6" key="1">
    <citation type="submission" date="2024-11" db="EMBL/GenBank/DDBJ databases">
        <title>Chromosome-level genome assembly of Eucalyptus globulus Labill. provides insights into its genome evolution.</title>
        <authorList>
            <person name="Li X."/>
        </authorList>
    </citation>
    <scope>NUCLEOTIDE SEQUENCE [LARGE SCALE GENOMIC DNA]</scope>
    <source>
        <strain evidence="5">CL2024</strain>
        <tissue evidence="5">Fresh tender leaves</tissue>
    </source>
</reference>
<keyword evidence="1" id="KW-0646">Protease inhibitor</keyword>
<dbReference type="InterPro" id="IPR046350">
    <property type="entry name" value="Cystatin_sf"/>
</dbReference>
<dbReference type="Gene3D" id="3.10.450.10">
    <property type="match status" value="1"/>
</dbReference>
<accession>A0ABD3KR85</accession>
<sequence length="117" mass="13018">MRPQILLLTIFLTVLPLLAVTTVSRKLAAGPWEAIKDVHDPHVQAVGKFAVTTFNSKNHTDLVFKDIRRGETQADRGTKYFLHLLMAGPVSPCYVALVLETPGQKSLELLSFERDTC</sequence>
<dbReference type="InterPro" id="IPR000010">
    <property type="entry name" value="Cystatin_dom"/>
</dbReference>
<keyword evidence="3" id="KW-0732">Signal</keyword>
<dbReference type="Pfam" id="PF16845">
    <property type="entry name" value="SQAPI"/>
    <property type="match status" value="1"/>
</dbReference>
<dbReference type="PANTHER" id="PTHR47364">
    <property type="entry name" value="CYSTEINE PROTEINASE INHIBITOR 5"/>
    <property type="match status" value="1"/>
</dbReference>
<dbReference type="Proteomes" id="UP001634007">
    <property type="component" value="Unassembled WGS sequence"/>
</dbReference>
<dbReference type="GO" id="GO:0004869">
    <property type="term" value="F:cysteine-type endopeptidase inhibitor activity"/>
    <property type="evidence" value="ECO:0007669"/>
    <property type="project" value="UniProtKB-KW"/>
</dbReference>
<dbReference type="SUPFAM" id="SSF54403">
    <property type="entry name" value="Cystatin/monellin"/>
    <property type="match status" value="1"/>
</dbReference>
<evidence type="ECO:0000313" key="5">
    <source>
        <dbReference type="EMBL" id="KAL3742270.1"/>
    </source>
</evidence>
<feature type="domain" description="Cystatin" evidence="4">
    <location>
        <begin position="35"/>
        <end position="113"/>
    </location>
</feature>
<feature type="chain" id="PRO_5044887102" description="Cystatin domain-containing protein" evidence="3">
    <location>
        <begin position="20"/>
        <end position="117"/>
    </location>
</feature>
<protein>
    <recommendedName>
        <fullName evidence="4">Cystatin domain-containing protein</fullName>
    </recommendedName>
</protein>
<evidence type="ECO:0000256" key="1">
    <source>
        <dbReference type="ARBA" id="ARBA00022690"/>
    </source>
</evidence>
<evidence type="ECO:0000256" key="3">
    <source>
        <dbReference type="SAM" id="SignalP"/>
    </source>
</evidence>
<comment type="caution">
    <text evidence="5">The sequence shown here is derived from an EMBL/GenBank/DDBJ whole genome shotgun (WGS) entry which is preliminary data.</text>
</comment>
<dbReference type="PANTHER" id="PTHR47364:SF2">
    <property type="entry name" value="CYSTEINE PROTEINASE INHIBITOR 5"/>
    <property type="match status" value="1"/>
</dbReference>
<evidence type="ECO:0000256" key="2">
    <source>
        <dbReference type="ARBA" id="ARBA00022704"/>
    </source>
</evidence>
<keyword evidence="2" id="KW-0789">Thiol protease inhibitor</keyword>
<evidence type="ECO:0000313" key="6">
    <source>
        <dbReference type="Proteomes" id="UP001634007"/>
    </source>
</evidence>
<dbReference type="AlphaFoldDB" id="A0ABD3KR85"/>
<evidence type="ECO:0000259" key="4">
    <source>
        <dbReference type="Pfam" id="PF16845"/>
    </source>
</evidence>